<protein>
    <submittedName>
        <fullName evidence="1">Uncharacterized protein</fullName>
    </submittedName>
</protein>
<dbReference type="EMBL" id="JSZA02000014">
    <property type="protein sequence ID" value="TGO03524.1"/>
    <property type="molecule type" value="Genomic_DNA"/>
</dbReference>
<dbReference type="Proteomes" id="UP000030428">
    <property type="component" value="Unassembled WGS sequence"/>
</dbReference>
<comment type="caution">
    <text evidence="1">The sequence shown here is derived from an EMBL/GenBank/DDBJ whole genome shotgun (WGS) entry which is preliminary data.</text>
</comment>
<proteinExistence type="predicted"/>
<keyword evidence="2" id="KW-1185">Reference proteome</keyword>
<evidence type="ECO:0000313" key="1">
    <source>
        <dbReference type="EMBL" id="TGO03524.1"/>
    </source>
</evidence>
<accession>A0A4E0RTX7</accession>
<evidence type="ECO:0000313" key="2">
    <source>
        <dbReference type="Proteomes" id="UP000030428"/>
    </source>
</evidence>
<dbReference type="Pfam" id="PF25283">
    <property type="entry name" value="DUF7873"/>
    <property type="match status" value="1"/>
</dbReference>
<reference evidence="1 2" key="1">
    <citation type="journal article" date="2016" name="Front. Microbiol.">
        <title>Single-Cell (Meta-)Genomics of a Dimorphic Candidatus Thiomargarita nelsonii Reveals Genomic Plasticity.</title>
        <authorList>
            <person name="Flood B.E."/>
            <person name="Fliss P."/>
            <person name="Jones D.S."/>
            <person name="Dick G.J."/>
            <person name="Jain S."/>
            <person name="Kaster A.K."/>
            <person name="Winkel M."/>
            <person name="Mussmann M."/>
            <person name="Bailey J."/>
        </authorList>
    </citation>
    <scope>NUCLEOTIDE SEQUENCE [LARGE SCALE GENOMIC DNA]</scope>
    <source>
        <strain evidence="1">Hydrate Ridge</strain>
    </source>
</reference>
<name>A0A4E0RTX7_9GAMM</name>
<organism evidence="1 2">
    <name type="scientific">Candidatus Thiomargarita nelsonii</name>
    <dbReference type="NCBI Taxonomy" id="1003181"/>
    <lineage>
        <taxon>Bacteria</taxon>
        <taxon>Pseudomonadati</taxon>
        <taxon>Pseudomonadota</taxon>
        <taxon>Gammaproteobacteria</taxon>
        <taxon>Thiotrichales</taxon>
        <taxon>Thiotrichaceae</taxon>
        <taxon>Thiomargarita</taxon>
    </lineage>
</organism>
<gene>
    <name evidence="1" type="ORF">PN36_05170</name>
</gene>
<dbReference type="AlphaFoldDB" id="A0A4E0RTX7"/>
<sequence length="263" mass="30212">MSEKKKPLLHEILAIEQEYKANAERARNQSIETFRSKQKHFTGMRRTFRPFAVDEQMGDEGGERLEAETRLVKTVAEELEQMLKSVSEAVDLGYQIDQANTRAKADIVIDDDVIAKDVPATFLLQLEKRLREIRAVLKEIPCFDPVRLWSLDPGADKKYVLRAEPVTTIRKQRTKKYNVMYEATKEHPAQVDIVEIEEPIGEIRSYEWTGMLSPGSKTAILEQLEKLLSAVKTARSRANIVVVDNEKKIARKLFNYLLKPIND</sequence>
<dbReference type="InterPro" id="IPR057195">
    <property type="entry name" value="DUF7873"/>
</dbReference>